<sequence length="240" mass="25839">MGVDPTQMKIAWPEDREYAVVTGGNVGFLELGRPNLDVAEIAETHCVPPHRQACGVEFGRRCGLVKASQLGKVSAPRYDRASAEPGLRRIGGVVEGSGEAYETLIVQVSELFPDVAAQIKADVAAGLDIPAEDQRSFVYMKANARSTEITTRKFSDDEKLEILLTALVTATRTAIESRERIAGFFGADADRAGQGYRITFASPDTGENLLTVSADQMPPIGEMARALEDLEQALALLGSR</sequence>
<protein>
    <submittedName>
        <fullName evidence="1">Uncharacterized protein</fullName>
    </submittedName>
</protein>
<comment type="caution">
    <text evidence="1">The sequence shown here is derived from an EMBL/GenBank/DDBJ whole genome shotgun (WGS) entry which is preliminary data.</text>
</comment>
<evidence type="ECO:0000313" key="2">
    <source>
        <dbReference type="Proteomes" id="UP000586827"/>
    </source>
</evidence>
<dbReference type="Proteomes" id="UP000586827">
    <property type="component" value="Unassembled WGS sequence"/>
</dbReference>
<gene>
    <name evidence="1" type="ORF">HLB23_21810</name>
</gene>
<reference evidence="1 2" key="1">
    <citation type="submission" date="2020-05" db="EMBL/GenBank/DDBJ databases">
        <title>MicrobeNet Type strains.</title>
        <authorList>
            <person name="Nicholson A.C."/>
        </authorList>
    </citation>
    <scope>NUCLEOTIDE SEQUENCE [LARGE SCALE GENOMIC DNA]</scope>
    <source>
        <strain evidence="1 2">JCM 3224</strain>
    </source>
</reference>
<organism evidence="1 2">
    <name type="scientific">Nocardia uniformis</name>
    <dbReference type="NCBI Taxonomy" id="53432"/>
    <lineage>
        <taxon>Bacteria</taxon>
        <taxon>Bacillati</taxon>
        <taxon>Actinomycetota</taxon>
        <taxon>Actinomycetes</taxon>
        <taxon>Mycobacteriales</taxon>
        <taxon>Nocardiaceae</taxon>
        <taxon>Nocardia</taxon>
    </lineage>
</organism>
<keyword evidence="2" id="KW-1185">Reference proteome</keyword>
<accession>A0A849C159</accession>
<evidence type="ECO:0000313" key="1">
    <source>
        <dbReference type="EMBL" id="NNH72462.1"/>
    </source>
</evidence>
<dbReference type="EMBL" id="JABELX010000007">
    <property type="protein sequence ID" value="NNH72462.1"/>
    <property type="molecule type" value="Genomic_DNA"/>
</dbReference>
<name>A0A849C159_9NOCA</name>
<dbReference type="AlphaFoldDB" id="A0A849C159"/>
<dbReference type="RefSeq" id="WP_157552056.1">
    <property type="nucleotide sequence ID" value="NZ_JABELX010000007.1"/>
</dbReference>
<proteinExistence type="predicted"/>